<organism evidence="1 2">
    <name type="scientific">Eumeta variegata</name>
    <name type="common">Bagworm moth</name>
    <name type="synonym">Eumeta japonica</name>
    <dbReference type="NCBI Taxonomy" id="151549"/>
    <lineage>
        <taxon>Eukaryota</taxon>
        <taxon>Metazoa</taxon>
        <taxon>Ecdysozoa</taxon>
        <taxon>Arthropoda</taxon>
        <taxon>Hexapoda</taxon>
        <taxon>Insecta</taxon>
        <taxon>Pterygota</taxon>
        <taxon>Neoptera</taxon>
        <taxon>Endopterygota</taxon>
        <taxon>Lepidoptera</taxon>
        <taxon>Glossata</taxon>
        <taxon>Ditrysia</taxon>
        <taxon>Tineoidea</taxon>
        <taxon>Psychidae</taxon>
        <taxon>Oiketicinae</taxon>
        <taxon>Eumeta</taxon>
    </lineage>
</organism>
<dbReference type="AlphaFoldDB" id="A0A4C1ZWY9"/>
<sequence length="115" mass="13105">MREAEIFWWCTCRGTSISHDIEPIIVLRQSNIKGWGVINCPASIIPMSDVSGFDHPCGETYYTSLQPFSFRLRASDLSPSPWLGESRKLLMTVAINTMRMSKIYTAERAIRSVLY</sequence>
<gene>
    <name evidence="1" type="ORF">EVAR_67828_1</name>
</gene>
<dbReference type="EMBL" id="BGZK01002181">
    <property type="protein sequence ID" value="GBP91559.1"/>
    <property type="molecule type" value="Genomic_DNA"/>
</dbReference>
<reference evidence="1 2" key="1">
    <citation type="journal article" date="2019" name="Commun. Biol.">
        <title>The bagworm genome reveals a unique fibroin gene that provides high tensile strength.</title>
        <authorList>
            <person name="Kono N."/>
            <person name="Nakamura H."/>
            <person name="Ohtoshi R."/>
            <person name="Tomita M."/>
            <person name="Numata K."/>
            <person name="Arakawa K."/>
        </authorList>
    </citation>
    <scope>NUCLEOTIDE SEQUENCE [LARGE SCALE GENOMIC DNA]</scope>
</reference>
<evidence type="ECO:0000313" key="1">
    <source>
        <dbReference type="EMBL" id="GBP91559.1"/>
    </source>
</evidence>
<accession>A0A4C1ZWY9</accession>
<dbReference type="Proteomes" id="UP000299102">
    <property type="component" value="Unassembled WGS sequence"/>
</dbReference>
<protein>
    <submittedName>
        <fullName evidence="1">Uncharacterized protein</fullName>
    </submittedName>
</protein>
<keyword evidence="2" id="KW-1185">Reference proteome</keyword>
<evidence type="ECO:0000313" key="2">
    <source>
        <dbReference type="Proteomes" id="UP000299102"/>
    </source>
</evidence>
<comment type="caution">
    <text evidence="1">The sequence shown here is derived from an EMBL/GenBank/DDBJ whole genome shotgun (WGS) entry which is preliminary data.</text>
</comment>
<proteinExistence type="predicted"/>
<name>A0A4C1ZWY9_EUMVA</name>